<name>A0AAV4MQM6_CAEEX</name>
<keyword evidence="2" id="KW-0539">Nucleus</keyword>
<organism evidence="5 6">
    <name type="scientific">Caerostris extrusa</name>
    <name type="common">Bark spider</name>
    <name type="synonym">Caerostris bankana</name>
    <dbReference type="NCBI Taxonomy" id="172846"/>
    <lineage>
        <taxon>Eukaryota</taxon>
        <taxon>Metazoa</taxon>
        <taxon>Ecdysozoa</taxon>
        <taxon>Arthropoda</taxon>
        <taxon>Chelicerata</taxon>
        <taxon>Arachnida</taxon>
        <taxon>Araneae</taxon>
        <taxon>Araneomorphae</taxon>
        <taxon>Entelegynae</taxon>
        <taxon>Araneoidea</taxon>
        <taxon>Araneidae</taxon>
        <taxon>Caerostris</taxon>
    </lineage>
</organism>
<dbReference type="Pfam" id="PF00385">
    <property type="entry name" value="Chromo"/>
    <property type="match status" value="1"/>
</dbReference>
<dbReference type="GO" id="GO:0000122">
    <property type="term" value="P:negative regulation of transcription by RNA polymerase II"/>
    <property type="evidence" value="ECO:0007669"/>
    <property type="project" value="TreeGrafter"/>
</dbReference>
<dbReference type="InterPro" id="IPR017984">
    <property type="entry name" value="Chromo_dom_subgr"/>
</dbReference>
<evidence type="ECO:0000256" key="3">
    <source>
        <dbReference type="SAM" id="MobiDB-lite"/>
    </source>
</evidence>
<dbReference type="CDD" id="cd18627">
    <property type="entry name" value="CD_polycomb_like"/>
    <property type="match status" value="1"/>
</dbReference>
<protein>
    <submittedName>
        <fullName evidence="5">Chromobox protein homolog 8</fullName>
    </submittedName>
</protein>
<proteinExistence type="predicted"/>
<evidence type="ECO:0000256" key="2">
    <source>
        <dbReference type="ARBA" id="ARBA00023242"/>
    </source>
</evidence>
<evidence type="ECO:0000313" key="6">
    <source>
        <dbReference type="Proteomes" id="UP001054945"/>
    </source>
</evidence>
<dbReference type="InterPro" id="IPR016197">
    <property type="entry name" value="Chromo-like_dom_sf"/>
</dbReference>
<dbReference type="InterPro" id="IPR023780">
    <property type="entry name" value="Chromo_domain"/>
</dbReference>
<dbReference type="GO" id="GO:0000785">
    <property type="term" value="C:chromatin"/>
    <property type="evidence" value="ECO:0007669"/>
    <property type="project" value="TreeGrafter"/>
</dbReference>
<dbReference type="InterPro" id="IPR000953">
    <property type="entry name" value="Chromo/chromo_shadow_dom"/>
</dbReference>
<accession>A0AAV4MQM6</accession>
<dbReference type="PANTHER" id="PTHR46389">
    <property type="entry name" value="POLYCOMB GROUP PROTEIN PC"/>
    <property type="match status" value="1"/>
</dbReference>
<gene>
    <name evidence="5" type="primary">CBX8</name>
    <name evidence="5" type="ORF">CEXT_509331</name>
</gene>
<comment type="subcellular location">
    <subcellularLocation>
        <location evidence="1">Nucleus</location>
    </subcellularLocation>
</comment>
<dbReference type="PANTHER" id="PTHR46389:SF3">
    <property type="entry name" value="POLYCOMB GROUP PROTEIN PC"/>
    <property type="match status" value="1"/>
</dbReference>
<dbReference type="AlphaFoldDB" id="A0AAV4MQM6"/>
<evidence type="ECO:0000256" key="1">
    <source>
        <dbReference type="ARBA" id="ARBA00004123"/>
    </source>
</evidence>
<sequence>MKPSPNDNIGAILLTSDGNHKTGSFLLHSSHSSKETNQFSFCCRVVIRLDSEDSSEMELSNLGDSDGVFTAECIQKKRIRKGRVEYLIKWKGWSQKHNTWEPEENIFDFRLIDAFEASQNKAGGPAKRAQNLSETEHWCFPDLCTTITLNSRKVLGSVDLSGYLCKKKSRSDASVPQQGKDPKADGSSSRHSSDDNTSGESAATTPPEAEVLPTPPSDSDSNQVADDVQESSGENSDACAGVEEDRASSKRKRSVDEDGDELSIDVGLTPLERFQFLGRC</sequence>
<feature type="domain" description="Chromo" evidence="4">
    <location>
        <begin position="69"/>
        <end position="127"/>
    </location>
</feature>
<dbReference type="InterPro" id="IPR052458">
    <property type="entry name" value="PcG_PRC1-like_component"/>
</dbReference>
<dbReference type="InterPro" id="IPR023779">
    <property type="entry name" value="Chromodomain_CS"/>
</dbReference>
<feature type="compositionally biased region" description="Polar residues" evidence="3">
    <location>
        <begin position="217"/>
        <end position="235"/>
    </location>
</feature>
<dbReference type="GO" id="GO:0003682">
    <property type="term" value="F:chromatin binding"/>
    <property type="evidence" value="ECO:0007669"/>
    <property type="project" value="TreeGrafter"/>
</dbReference>
<feature type="region of interest" description="Disordered" evidence="3">
    <location>
        <begin position="169"/>
        <end position="263"/>
    </location>
</feature>
<dbReference type="Proteomes" id="UP001054945">
    <property type="component" value="Unassembled WGS sequence"/>
</dbReference>
<dbReference type="Gene3D" id="2.40.50.40">
    <property type="match status" value="1"/>
</dbReference>
<feature type="compositionally biased region" description="Low complexity" evidence="3">
    <location>
        <begin position="185"/>
        <end position="198"/>
    </location>
</feature>
<evidence type="ECO:0000313" key="5">
    <source>
        <dbReference type="EMBL" id="GIX74103.1"/>
    </source>
</evidence>
<dbReference type="SMART" id="SM00298">
    <property type="entry name" value="CHROMO"/>
    <property type="match status" value="1"/>
</dbReference>
<comment type="caution">
    <text evidence="5">The sequence shown here is derived from an EMBL/GenBank/DDBJ whole genome shotgun (WGS) entry which is preliminary data.</text>
</comment>
<dbReference type="EMBL" id="BPLR01020026">
    <property type="protein sequence ID" value="GIX74103.1"/>
    <property type="molecule type" value="Genomic_DNA"/>
</dbReference>
<dbReference type="PROSITE" id="PS50013">
    <property type="entry name" value="CHROMO_2"/>
    <property type="match status" value="1"/>
</dbReference>
<dbReference type="PRINTS" id="PR00504">
    <property type="entry name" value="CHROMODOMAIN"/>
</dbReference>
<dbReference type="GO" id="GO:0035102">
    <property type="term" value="C:PRC1 complex"/>
    <property type="evidence" value="ECO:0007669"/>
    <property type="project" value="TreeGrafter"/>
</dbReference>
<reference evidence="5 6" key="1">
    <citation type="submission" date="2021-06" db="EMBL/GenBank/DDBJ databases">
        <title>Caerostris extrusa draft genome.</title>
        <authorList>
            <person name="Kono N."/>
            <person name="Arakawa K."/>
        </authorList>
    </citation>
    <scope>NUCLEOTIDE SEQUENCE [LARGE SCALE GENOMIC DNA]</scope>
</reference>
<dbReference type="PROSITE" id="PS00598">
    <property type="entry name" value="CHROMO_1"/>
    <property type="match status" value="1"/>
</dbReference>
<keyword evidence="6" id="KW-1185">Reference proteome</keyword>
<dbReference type="SUPFAM" id="SSF54160">
    <property type="entry name" value="Chromo domain-like"/>
    <property type="match status" value="1"/>
</dbReference>
<evidence type="ECO:0000259" key="4">
    <source>
        <dbReference type="PROSITE" id="PS50013"/>
    </source>
</evidence>